<evidence type="ECO:0000313" key="4">
    <source>
        <dbReference type="Proteomes" id="UP001271792"/>
    </source>
</evidence>
<keyword evidence="1" id="KW-1133">Transmembrane helix</keyword>
<feature type="transmembrane region" description="Helical" evidence="1">
    <location>
        <begin position="33"/>
        <end position="50"/>
    </location>
</feature>
<protein>
    <submittedName>
        <fullName evidence="3">LiaF-related protein</fullName>
    </submittedName>
</protein>
<dbReference type="PANTHER" id="PTHR40763:SF5">
    <property type="entry name" value="MEMBRANE PROTEIN"/>
    <property type="match status" value="1"/>
</dbReference>
<dbReference type="InterPro" id="IPR054331">
    <property type="entry name" value="LiaF_TM"/>
</dbReference>
<dbReference type="EMBL" id="JAXAVV010000011">
    <property type="protein sequence ID" value="MDX8052156.1"/>
    <property type="molecule type" value="Genomic_DNA"/>
</dbReference>
<sequence>MKPVRLWVGLVLVTLGVFGILDAVDVLHAGPVVADWWPAAVVVLGVVAMASQRRVSLGPVVLVVLGLVLLAGTLDWTTGDLLVPTLLAGVGIAVLVGLRRHHGTRTPIAVFGGATTRERSQHLRHADVSAIFGGATLDLRESHIDEDADIDAFALFGGVDVLVPEGWRVSVGGLPFMGGIEDKTDNSDHALLDDAPVLTVNGTALFGAVVVANHPKP</sequence>
<proteinExistence type="predicted"/>
<gene>
    <name evidence="3" type="ORF">SK571_22440</name>
</gene>
<keyword evidence="1" id="KW-0472">Membrane</keyword>
<dbReference type="RefSeq" id="WP_319986045.1">
    <property type="nucleotide sequence ID" value="NZ_JAXAVV010000011.1"/>
</dbReference>
<feature type="transmembrane region" description="Helical" evidence="1">
    <location>
        <begin position="81"/>
        <end position="98"/>
    </location>
</feature>
<evidence type="ECO:0000313" key="3">
    <source>
        <dbReference type="EMBL" id="MDX8052156.1"/>
    </source>
</evidence>
<comment type="caution">
    <text evidence="3">The sequence shown here is derived from an EMBL/GenBank/DDBJ whole genome shotgun (WGS) entry which is preliminary data.</text>
</comment>
<dbReference type="Proteomes" id="UP001271792">
    <property type="component" value="Unassembled WGS sequence"/>
</dbReference>
<dbReference type="PANTHER" id="PTHR40763">
    <property type="entry name" value="MEMBRANE PROTEIN-RELATED"/>
    <property type="match status" value="1"/>
</dbReference>
<feature type="transmembrane region" description="Helical" evidence="1">
    <location>
        <begin position="57"/>
        <end position="75"/>
    </location>
</feature>
<keyword evidence="4" id="KW-1185">Reference proteome</keyword>
<evidence type="ECO:0000256" key="1">
    <source>
        <dbReference type="SAM" id="Phobius"/>
    </source>
</evidence>
<reference evidence="3 4" key="2">
    <citation type="submission" date="2023-11" db="EMBL/GenBank/DDBJ databases">
        <authorList>
            <person name="Lara A.C."/>
            <person name="Chronakova A."/>
        </authorList>
    </citation>
    <scope>NUCLEOTIDE SEQUENCE [LARGE SCALE GENOMIC DNA]</scope>
    <source>
        <strain evidence="3 4">BCCO 10_0798</strain>
    </source>
</reference>
<dbReference type="Pfam" id="PF22570">
    <property type="entry name" value="LiaF-TM"/>
    <property type="match status" value="1"/>
</dbReference>
<keyword evidence="1" id="KW-0812">Transmembrane</keyword>
<name>A0ABU4TWF8_9PSEU</name>
<evidence type="ECO:0000259" key="2">
    <source>
        <dbReference type="Pfam" id="PF22570"/>
    </source>
</evidence>
<accession>A0ABU4TWF8</accession>
<organism evidence="3 4">
    <name type="scientific">Lentzea kristufekii</name>
    <dbReference type="NCBI Taxonomy" id="3095430"/>
    <lineage>
        <taxon>Bacteria</taxon>
        <taxon>Bacillati</taxon>
        <taxon>Actinomycetota</taxon>
        <taxon>Actinomycetes</taxon>
        <taxon>Pseudonocardiales</taxon>
        <taxon>Pseudonocardiaceae</taxon>
        <taxon>Lentzea</taxon>
    </lineage>
</organism>
<reference evidence="3 4" key="1">
    <citation type="submission" date="2023-11" db="EMBL/GenBank/DDBJ databases">
        <title>Lentzea sokolovensis, sp. nov., Lentzea kristufkii, sp. nov., and Lentzea miocenensis, sp. nov., rare actinobacteria from Sokolov Coal Basin, Miocene lacustrine sediment, Czech Republic.</title>
        <authorList>
            <person name="Lara A."/>
            <person name="Kotroba L."/>
            <person name="Nouioui I."/>
            <person name="Neumann-Schaal M."/>
            <person name="Mast Y."/>
            <person name="Chronakova A."/>
        </authorList>
    </citation>
    <scope>NUCLEOTIDE SEQUENCE [LARGE SCALE GENOMIC DNA]</scope>
    <source>
        <strain evidence="3 4">BCCO 10_0798</strain>
    </source>
</reference>
<feature type="domain" description="LiaF transmembrane" evidence="2">
    <location>
        <begin position="7"/>
        <end position="101"/>
    </location>
</feature>